<dbReference type="SUPFAM" id="SSF75217">
    <property type="entry name" value="alpha/beta knot"/>
    <property type="match status" value="1"/>
</dbReference>
<evidence type="ECO:0000313" key="8">
    <source>
        <dbReference type="EMBL" id="MFD1235639.1"/>
    </source>
</evidence>
<dbReference type="CDD" id="cd18094">
    <property type="entry name" value="SpoU-like_TrmL"/>
    <property type="match status" value="1"/>
</dbReference>
<feature type="binding site" evidence="6">
    <location>
        <position position="130"/>
    </location>
    <ligand>
        <name>S-adenosyl-L-methionine</name>
        <dbReference type="ChEBI" id="CHEBI:59789"/>
    </ligand>
</feature>
<evidence type="ECO:0000313" key="9">
    <source>
        <dbReference type="Proteomes" id="UP001597182"/>
    </source>
</evidence>
<evidence type="ECO:0000256" key="4">
    <source>
        <dbReference type="ARBA" id="ARBA00022691"/>
    </source>
</evidence>
<dbReference type="RefSeq" id="WP_103381912.1">
    <property type="nucleotide sequence ID" value="NZ_BAABKS010000036.1"/>
</dbReference>
<dbReference type="InterPro" id="IPR001537">
    <property type="entry name" value="SpoU_MeTrfase"/>
</dbReference>
<dbReference type="InterPro" id="IPR029026">
    <property type="entry name" value="tRNA_m1G_MTases_N"/>
</dbReference>
<keyword evidence="2 6" id="KW-0489">Methyltransferase</keyword>
<proteinExistence type="inferred from homology"/>
<feature type="domain" description="tRNA/rRNA methyltransferase SpoU type" evidence="7">
    <location>
        <begin position="2"/>
        <end position="142"/>
    </location>
</feature>
<feature type="binding site" evidence="6">
    <location>
        <position position="100"/>
    </location>
    <ligand>
        <name>S-adenosyl-L-methionine</name>
        <dbReference type="ChEBI" id="CHEBI:59789"/>
    </ligand>
</feature>
<evidence type="ECO:0000256" key="2">
    <source>
        <dbReference type="ARBA" id="ARBA00022603"/>
    </source>
</evidence>
<dbReference type="Pfam" id="PF00588">
    <property type="entry name" value="SpoU_methylase"/>
    <property type="match status" value="1"/>
</dbReference>
<evidence type="ECO:0000256" key="5">
    <source>
        <dbReference type="ARBA" id="ARBA00022694"/>
    </source>
</evidence>
<dbReference type="PANTHER" id="PTHR42971:SF1">
    <property type="entry name" value="TRNA (CYTIDINE(34)-2'-O)-METHYLTRANSFERASE"/>
    <property type="match status" value="1"/>
</dbReference>
<evidence type="ECO:0000256" key="1">
    <source>
        <dbReference type="ARBA" id="ARBA00022490"/>
    </source>
</evidence>
<dbReference type="Proteomes" id="UP001597182">
    <property type="component" value="Unassembled WGS sequence"/>
</dbReference>
<dbReference type="PIRSF" id="PIRSF029256">
    <property type="entry name" value="SpoU_TrmH_prd"/>
    <property type="match status" value="1"/>
</dbReference>
<gene>
    <name evidence="8" type="ORF">ACFQ34_20305</name>
</gene>
<dbReference type="Gene3D" id="3.40.1280.10">
    <property type="match status" value="1"/>
</dbReference>
<dbReference type="InterPro" id="IPR029028">
    <property type="entry name" value="Alpha/beta_knot_MTases"/>
</dbReference>
<evidence type="ECO:0000256" key="6">
    <source>
        <dbReference type="HAMAP-Rule" id="MF_01885"/>
    </source>
</evidence>
<evidence type="ECO:0000256" key="3">
    <source>
        <dbReference type="ARBA" id="ARBA00022679"/>
    </source>
</evidence>
<name>A0ABW3VNB8_9PSEU</name>
<keyword evidence="1 6" id="KW-0963">Cytoplasm</keyword>
<dbReference type="InterPro" id="IPR016914">
    <property type="entry name" value="TrmL"/>
</dbReference>
<dbReference type="EMBL" id="JBHTMB010000169">
    <property type="protein sequence ID" value="MFD1235639.1"/>
    <property type="molecule type" value="Genomic_DNA"/>
</dbReference>
<comment type="function">
    <text evidence="6">Could methylate the ribose at the nucleotide 34 wobble position in tRNA.</text>
</comment>
<comment type="caution">
    <text evidence="8">The sequence shown here is derived from an EMBL/GenBank/DDBJ whole genome shotgun (WGS) entry which is preliminary data.</text>
</comment>
<evidence type="ECO:0000259" key="7">
    <source>
        <dbReference type="Pfam" id="PF00588"/>
    </source>
</evidence>
<accession>A0ABW3VNB8</accession>
<dbReference type="PANTHER" id="PTHR42971">
    <property type="entry name" value="TRNA (CYTIDINE(34)-2'-O)-METHYLTRANSFERASE"/>
    <property type="match status" value="1"/>
</dbReference>
<dbReference type="HAMAP" id="MF_01885">
    <property type="entry name" value="tRNA_methyltr_TrmL"/>
    <property type="match status" value="1"/>
</dbReference>
<comment type="caution">
    <text evidence="6">Lacks conserved residue(s) required for the propagation of feature annotation.</text>
</comment>
<comment type="catalytic activity">
    <reaction evidence="6">
        <text>cytidine(34) in tRNA + S-adenosyl-L-methionine = 2'-O-methylcytidine(34) in tRNA + S-adenosyl-L-homocysteine + H(+)</text>
        <dbReference type="Rhea" id="RHEA:43084"/>
        <dbReference type="Rhea" id="RHEA-COMP:10331"/>
        <dbReference type="Rhea" id="RHEA-COMP:10332"/>
        <dbReference type="ChEBI" id="CHEBI:15378"/>
        <dbReference type="ChEBI" id="CHEBI:57856"/>
        <dbReference type="ChEBI" id="CHEBI:59789"/>
        <dbReference type="ChEBI" id="CHEBI:74495"/>
        <dbReference type="ChEBI" id="CHEBI:82748"/>
        <dbReference type="EC" id="2.1.1.207"/>
    </reaction>
</comment>
<keyword evidence="4 6" id="KW-0949">S-adenosyl-L-methionine</keyword>
<keyword evidence="3 6" id="KW-0808">Transferase</keyword>
<keyword evidence="5 6" id="KW-0819">tRNA processing</keyword>
<comment type="catalytic activity">
    <reaction evidence="6">
        <text>5-carboxymethylaminomethyluridine(34) in tRNA(Leu) + S-adenosyl-L-methionine = 5-carboxymethylaminomethyl-2'-O-methyluridine(34) in tRNA(Leu) + S-adenosyl-L-homocysteine + H(+)</text>
        <dbReference type="Rhea" id="RHEA:43088"/>
        <dbReference type="Rhea" id="RHEA-COMP:10333"/>
        <dbReference type="Rhea" id="RHEA-COMP:10334"/>
        <dbReference type="ChEBI" id="CHEBI:15378"/>
        <dbReference type="ChEBI" id="CHEBI:57856"/>
        <dbReference type="ChEBI" id="CHEBI:59789"/>
        <dbReference type="ChEBI" id="CHEBI:74508"/>
        <dbReference type="ChEBI" id="CHEBI:74511"/>
        <dbReference type="EC" id="2.1.1.207"/>
    </reaction>
</comment>
<sequence>MFRIVLLTPEIPQNTGAIIRLAANTGAQLHLVEPLGFSLDARHVRRAGLDYHELADVQVHRDLDAAWAALLPARVHAFTTTGTEHHTDVDYERGDVLLFGRESTGLPAEVQAAPQVTDRVRLPMIPGSRSLNLANAVSVAVYEAWRRLGFAGAATPVGPRAGGAQPL</sequence>
<keyword evidence="9" id="KW-1185">Reference proteome</keyword>
<organism evidence="8 9">
    <name type="scientific">Pseudonocardia benzenivorans</name>
    <dbReference type="NCBI Taxonomy" id="228005"/>
    <lineage>
        <taxon>Bacteria</taxon>
        <taxon>Bacillati</taxon>
        <taxon>Actinomycetota</taxon>
        <taxon>Actinomycetes</taxon>
        <taxon>Pseudonocardiales</taxon>
        <taxon>Pseudonocardiaceae</taxon>
        <taxon>Pseudonocardia</taxon>
    </lineage>
</organism>
<dbReference type="EC" id="2.1.1.207" evidence="6"/>
<comment type="subcellular location">
    <subcellularLocation>
        <location evidence="6">Cytoplasm</location>
    </subcellularLocation>
</comment>
<protein>
    <recommendedName>
        <fullName evidence="6">Putative tRNA (cytidine(34)-2'-O)-methyltransferase</fullName>
        <ecNumber evidence="6">2.1.1.207</ecNumber>
    </recommendedName>
    <alternativeName>
        <fullName evidence="6">tRNA (cytidine/uridine-2'-O-)-methyltransferase</fullName>
    </alternativeName>
</protein>
<feature type="binding site" evidence="6">
    <location>
        <position position="122"/>
    </location>
    <ligand>
        <name>S-adenosyl-L-methionine</name>
        <dbReference type="ChEBI" id="CHEBI:59789"/>
    </ligand>
</feature>
<reference evidence="9" key="1">
    <citation type="journal article" date="2019" name="Int. J. Syst. Evol. Microbiol.">
        <title>The Global Catalogue of Microorganisms (GCM) 10K type strain sequencing project: providing services to taxonomists for standard genome sequencing and annotation.</title>
        <authorList>
            <consortium name="The Broad Institute Genomics Platform"/>
            <consortium name="The Broad Institute Genome Sequencing Center for Infectious Disease"/>
            <person name="Wu L."/>
            <person name="Ma J."/>
        </authorList>
    </citation>
    <scope>NUCLEOTIDE SEQUENCE [LARGE SCALE GENOMIC DNA]</scope>
    <source>
        <strain evidence="9">CCUG 49018</strain>
    </source>
</reference>
<comment type="similarity">
    <text evidence="6">Belongs to the class IV-like SAM-binding methyltransferase superfamily. RNA methyltransferase TrmH family. TrmL subfamily.</text>
</comment>